<dbReference type="PANTHER" id="PTHR45835">
    <property type="entry name" value="YALI0A06105P"/>
    <property type="match status" value="1"/>
</dbReference>
<dbReference type="AlphaFoldDB" id="A0A9N9HQP9"/>
<proteinExistence type="predicted"/>
<gene>
    <name evidence="1" type="ORF">DERYTH_LOCUS12979</name>
</gene>
<dbReference type="Proteomes" id="UP000789405">
    <property type="component" value="Unassembled WGS sequence"/>
</dbReference>
<organism evidence="1 2">
    <name type="scientific">Dentiscutata erythropus</name>
    <dbReference type="NCBI Taxonomy" id="1348616"/>
    <lineage>
        <taxon>Eukaryota</taxon>
        <taxon>Fungi</taxon>
        <taxon>Fungi incertae sedis</taxon>
        <taxon>Mucoromycota</taxon>
        <taxon>Glomeromycotina</taxon>
        <taxon>Glomeromycetes</taxon>
        <taxon>Diversisporales</taxon>
        <taxon>Gigasporaceae</taxon>
        <taxon>Dentiscutata</taxon>
    </lineage>
</organism>
<evidence type="ECO:0000313" key="2">
    <source>
        <dbReference type="Proteomes" id="UP000789405"/>
    </source>
</evidence>
<accession>A0A9N9HQP9</accession>
<dbReference type="GO" id="GO:0003676">
    <property type="term" value="F:nucleic acid binding"/>
    <property type="evidence" value="ECO:0007669"/>
    <property type="project" value="InterPro"/>
</dbReference>
<dbReference type="InterPro" id="IPR036397">
    <property type="entry name" value="RNaseH_sf"/>
</dbReference>
<dbReference type="OrthoDB" id="2447315at2759"/>
<dbReference type="EMBL" id="CAJVPY010008808">
    <property type="protein sequence ID" value="CAG8700888.1"/>
    <property type="molecule type" value="Genomic_DNA"/>
</dbReference>
<sequence length="107" mass="12059">MDLPASSGFNFILVVVGRLSKIAHFITYNKAINMVQTAYLILKEVIHLHGIPENVSDRQTEFFYNNSIHTSTKKALFFANYGFNLCFDIHVPLNSTVPSAKNKAIQL</sequence>
<reference evidence="1" key="1">
    <citation type="submission" date="2021-06" db="EMBL/GenBank/DDBJ databases">
        <authorList>
            <person name="Kallberg Y."/>
            <person name="Tangrot J."/>
            <person name="Rosling A."/>
        </authorList>
    </citation>
    <scope>NUCLEOTIDE SEQUENCE</scope>
    <source>
        <strain evidence="1">MA453B</strain>
    </source>
</reference>
<dbReference type="Gene3D" id="3.30.420.10">
    <property type="entry name" value="Ribonuclease H-like superfamily/Ribonuclease H"/>
    <property type="match status" value="1"/>
</dbReference>
<dbReference type="SUPFAM" id="SSF53098">
    <property type="entry name" value="Ribonuclease H-like"/>
    <property type="match status" value="1"/>
</dbReference>
<dbReference type="InterPro" id="IPR012337">
    <property type="entry name" value="RNaseH-like_sf"/>
</dbReference>
<evidence type="ECO:0000313" key="1">
    <source>
        <dbReference type="EMBL" id="CAG8700888.1"/>
    </source>
</evidence>
<name>A0A9N9HQP9_9GLOM</name>
<keyword evidence="2" id="KW-1185">Reference proteome</keyword>
<dbReference type="PANTHER" id="PTHR45835:SF99">
    <property type="entry name" value="CHROMO DOMAIN-CONTAINING PROTEIN-RELATED"/>
    <property type="match status" value="1"/>
</dbReference>
<comment type="caution">
    <text evidence="1">The sequence shown here is derived from an EMBL/GenBank/DDBJ whole genome shotgun (WGS) entry which is preliminary data.</text>
</comment>
<protein>
    <submittedName>
        <fullName evidence="1">18151_t:CDS:1</fullName>
    </submittedName>
</protein>